<accession>E3ITM9</accession>
<dbReference type="Pfam" id="PF19608">
    <property type="entry name" value="DUF6113"/>
    <property type="match status" value="1"/>
</dbReference>
<keyword evidence="2" id="KW-0812">Transmembrane</keyword>
<name>E3ITM9_PSEI1</name>
<dbReference type="HOGENOM" id="CLU_096761_0_0_11"/>
<keyword evidence="4" id="KW-1185">Reference proteome</keyword>
<evidence type="ECO:0000256" key="2">
    <source>
        <dbReference type="SAM" id="Phobius"/>
    </source>
</evidence>
<dbReference type="InterPro" id="IPR046095">
    <property type="entry name" value="DUF6113"/>
</dbReference>
<feature type="transmembrane region" description="Helical" evidence="2">
    <location>
        <begin position="79"/>
        <end position="102"/>
    </location>
</feature>
<dbReference type="RefSeq" id="WP_013421908.1">
    <property type="nucleotide sequence ID" value="NC_014666.1"/>
</dbReference>
<dbReference type="KEGG" id="fri:FraEuI1c_0708"/>
<evidence type="ECO:0000256" key="1">
    <source>
        <dbReference type="SAM" id="MobiDB-lite"/>
    </source>
</evidence>
<feature type="transmembrane region" description="Helical" evidence="2">
    <location>
        <begin position="109"/>
        <end position="129"/>
    </location>
</feature>
<gene>
    <name evidence="3" type="ordered locus">FraEuI1c_0708</name>
</gene>
<feature type="transmembrane region" description="Helical" evidence="2">
    <location>
        <begin position="141"/>
        <end position="163"/>
    </location>
</feature>
<protein>
    <recommendedName>
        <fullName evidence="5">Integral membrane protein</fullName>
    </recommendedName>
</protein>
<sequence>MPRPSTGPRSPAPGGPDAGAAGARPEDSIAARVTGLGSTDRLPANPPRLFLAAAYALGLVLGFVLGLYGVVWVPEGLRLGGVFLSVGLLLALVGNTAVALLVRWLTGTRLGALVVLIGWAPVVLALGSSRPEGDLMLRATTTGYLFLALGALAPVTVAVVGTAKRGLTAFTLPPPGSSR</sequence>
<feature type="transmembrane region" description="Helical" evidence="2">
    <location>
        <begin position="49"/>
        <end position="73"/>
    </location>
</feature>
<keyword evidence="2" id="KW-0472">Membrane</keyword>
<evidence type="ECO:0000313" key="4">
    <source>
        <dbReference type="Proteomes" id="UP000002484"/>
    </source>
</evidence>
<dbReference type="EMBL" id="CP002299">
    <property type="protein sequence ID" value="ADP78786.1"/>
    <property type="molecule type" value="Genomic_DNA"/>
</dbReference>
<dbReference type="InParanoid" id="E3ITM9"/>
<feature type="compositionally biased region" description="Pro residues" evidence="1">
    <location>
        <begin position="1"/>
        <end position="14"/>
    </location>
</feature>
<dbReference type="AlphaFoldDB" id="E3ITM9"/>
<dbReference type="eggNOG" id="ENOG50333MW">
    <property type="taxonomic scope" value="Bacteria"/>
</dbReference>
<dbReference type="STRING" id="298654.FraEuI1c_0708"/>
<organism evidence="3 4">
    <name type="scientific">Pseudofrankia inefficax (strain DSM 45817 / CECT 9037 / DDB 130130 / EuI1c)</name>
    <name type="common">Frankia inefficax</name>
    <dbReference type="NCBI Taxonomy" id="298654"/>
    <lineage>
        <taxon>Bacteria</taxon>
        <taxon>Bacillati</taxon>
        <taxon>Actinomycetota</taxon>
        <taxon>Actinomycetes</taxon>
        <taxon>Frankiales</taxon>
        <taxon>Frankiaceae</taxon>
        <taxon>Pseudofrankia</taxon>
    </lineage>
</organism>
<evidence type="ECO:0008006" key="5">
    <source>
        <dbReference type="Google" id="ProtNLM"/>
    </source>
</evidence>
<dbReference type="Proteomes" id="UP000002484">
    <property type="component" value="Chromosome"/>
</dbReference>
<reference evidence="3 4" key="1">
    <citation type="submission" date="2010-10" db="EMBL/GenBank/DDBJ databases">
        <title>Complete sequence of Frankia sp. EuI1c.</title>
        <authorList>
            <consortium name="US DOE Joint Genome Institute"/>
            <person name="Lucas S."/>
            <person name="Copeland A."/>
            <person name="Lapidus A."/>
            <person name="Cheng J.-F."/>
            <person name="Bruce D."/>
            <person name="Goodwin L."/>
            <person name="Pitluck S."/>
            <person name="Chertkov O."/>
            <person name="Detter J.C."/>
            <person name="Han C."/>
            <person name="Tapia R."/>
            <person name="Land M."/>
            <person name="Hauser L."/>
            <person name="Jeffries C."/>
            <person name="Kyrpides N."/>
            <person name="Ivanova N."/>
            <person name="Mikhailova N."/>
            <person name="Beauchemin N."/>
            <person name="Sen A."/>
            <person name="Sur S.A."/>
            <person name="Gtari M."/>
            <person name="Wall L."/>
            <person name="Tisa L."/>
            <person name="Woyke T."/>
        </authorList>
    </citation>
    <scope>NUCLEOTIDE SEQUENCE [LARGE SCALE GENOMIC DNA]</scope>
    <source>
        <strain evidence="4">DSM 45817 / CECT 9037 / EuI1c</strain>
    </source>
</reference>
<evidence type="ECO:0000313" key="3">
    <source>
        <dbReference type="EMBL" id="ADP78786.1"/>
    </source>
</evidence>
<proteinExistence type="predicted"/>
<feature type="region of interest" description="Disordered" evidence="1">
    <location>
        <begin position="1"/>
        <end position="25"/>
    </location>
</feature>
<keyword evidence="2" id="KW-1133">Transmembrane helix</keyword>